<dbReference type="InterPro" id="IPR036034">
    <property type="entry name" value="PDZ_sf"/>
</dbReference>
<dbReference type="AlphaFoldDB" id="A0AAW0X2M4"/>
<comment type="caution">
    <text evidence="5">The sequence shown here is derived from an EMBL/GenBank/DDBJ whole genome shotgun (WGS) entry which is preliminary data.</text>
</comment>
<protein>
    <recommendedName>
        <fullName evidence="7">FERM and PDZ domain-containing protein 4</fullName>
    </recommendedName>
</protein>
<dbReference type="InterPro" id="IPR029071">
    <property type="entry name" value="Ubiquitin-like_domsf"/>
</dbReference>
<dbReference type="InterPro" id="IPR000159">
    <property type="entry name" value="RA_dom"/>
</dbReference>
<dbReference type="Pfam" id="PF00397">
    <property type="entry name" value="WW"/>
    <property type="match status" value="1"/>
</dbReference>
<dbReference type="PANTHER" id="PTHR46221:SF3">
    <property type="entry name" value="FERM AND PDZ DOMAIN-CONTAINING PROTEIN 4"/>
    <property type="match status" value="1"/>
</dbReference>
<evidence type="ECO:0000259" key="4">
    <source>
        <dbReference type="PROSITE" id="PS50200"/>
    </source>
</evidence>
<feature type="domain" description="Ras-associating" evidence="4">
    <location>
        <begin position="237"/>
        <end position="326"/>
    </location>
</feature>
<dbReference type="CDD" id="cd06769">
    <property type="entry name" value="PDZ_FRMPD1_3_4-like"/>
    <property type="match status" value="1"/>
</dbReference>
<evidence type="ECO:0000256" key="1">
    <source>
        <dbReference type="SAM" id="MobiDB-lite"/>
    </source>
</evidence>
<dbReference type="Pfam" id="PF21989">
    <property type="entry name" value="RA_2"/>
    <property type="match status" value="1"/>
</dbReference>
<sequence length="638" mass="71565">MDGGGGAHSAPPSPSPPCTAAPQVSGCFQSTGNSHASQTSSWLPPLENWEAGGSALPYGWEAATDKEGKQYFINHLNKTTTYEDPRKDYLDEPPQPRQIDLVRDPEMGFGFVAGSEKPVIVRFVTEGGPSEDKLLPGDQILMINGEDVKKAPRDHVIQLVRSCKEKVQLTVTQPPLDNSARKSALLSAAKKQRLKSNPSRVRFAESVDINGSPSYSFPSQPSNFNASESTTPFMPNVLKVFLENGQTKSFKYDSSTTVGDVLDSLHQKLGIKCPEHFSLVVEHVKSLRRNKLTILDPREPLSRIAARPGAQHLRCLYRVTFVPRDAYDLLRKDSMAFEYLYLQVKTPLLRGFPGPASVSQFSRNLSKSVSASCDGRRNLMGRLCWETKASLASLPFEFSHKFQWNDHSHSPGIPFGSLASRVFDSFVGPSFLLSCDPTCTSFLWSRALLCVCRSQVDGAGVGFHTRVFGLGVGLPVSVYETGVVYLPAFMHRTDVVVPSLLYWTDMAGSSSPLYVGPIQHLCPARQICLFKKPSWRSLGKLLWDTRRLLLFLYQLRFLLYLLARLKSLGKWVLKLKIVSLIIRNIEFIIKHLRKLKVLGAAFLKFRLVRQLLARARKIMKKYLRWNVLWNLVKRLLRK</sequence>
<feature type="domain" description="PDZ" evidence="3">
    <location>
        <begin position="98"/>
        <end position="175"/>
    </location>
</feature>
<accession>A0AAW0X2M4</accession>
<dbReference type="InterPro" id="IPR019749">
    <property type="entry name" value="Band_41_domain"/>
</dbReference>
<keyword evidence="6" id="KW-1185">Reference proteome</keyword>
<evidence type="ECO:0000259" key="3">
    <source>
        <dbReference type="PROSITE" id="PS50106"/>
    </source>
</evidence>
<dbReference type="Pfam" id="PF00595">
    <property type="entry name" value="PDZ"/>
    <property type="match status" value="1"/>
</dbReference>
<organism evidence="5 6">
    <name type="scientific">Cherax quadricarinatus</name>
    <name type="common">Australian red claw crayfish</name>
    <dbReference type="NCBI Taxonomy" id="27406"/>
    <lineage>
        <taxon>Eukaryota</taxon>
        <taxon>Metazoa</taxon>
        <taxon>Ecdysozoa</taxon>
        <taxon>Arthropoda</taxon>
        <taxon>Crustacea</taxon>
        <taxon>Multicrustacea</taxon>
        <taxon>Malacostraca</taxon>
        <taxon>Eumalacostraca</taxon>
        <taxon>Eucarida</taxon>
        <taxon>Decapoda</taxon>
        <taxon>Pleocyemata</taxon>
        <taxon>Astacidea</taxon>
        <taxon>Parastacoidea</taxon>
        <taxon>Parastacidae</taxon>
        <taxon>Cherax</taxon>
    </lineage>
</organism>
<evidence type="ECO:0000259" key="2">
    <source>
        <dbReference type="PROSITE" id="PS50020"/>
    </source>
</evidence>
<dbReference type="FunFam" id="2.30.42.10:FF:000053">
    <property type="entry name" value="FERM and PDZ domain-containing protein 4"/>
    <property type="match status" value="1"/>
</dbReference>
<dbReference type="Gene3D" id="3.10.20.90">
    <property type="entry name" value="Phosphatidylinositol 3-kinase Catalytic Subunit, Chain A, domain 1"/>
    <property type="match status" value="1"/>
</dbReference>
<dbReference type="Gene3D" id="2.20.70.10">
    <property type="match status" value="1"/>
</dbReference>
<dbReference type="SUPFAM" id="SSF50156">
    <property type="entry name" value="PDZ domain-like"/>
    <property type="match status" value="1"/>
</dbReference>
<feature type="domain" description="WW" evidence="2">
    <location>
        <begin position="54"/>
        <end position="87"/>
    </location>
</feature>
<dbReference type="PROSITE" id="PS50200">
    <property type="entry name" value="RA"/>
    <property type="match status" value="1"/>
</dbReference>
<dbReference type="GO" id="GO:0007165">
    <property type="term" value="P:signal transduction"/>
    <property type="evidence" value="ECO:0007669"/>
    <property type="project" value="InterPro"/>
</dbReference>
<dbReference type="Proteomes" id="UP001445076">
    <property type="component" value="Unassembled WGS sequence"/>
</dbReference>
<dbReference type="GO" id="GO:0048731">
    <property type="term" value="P:system development"/>
    <property type="evidence" value="ECO:0007669"/>
    <property type="project" value="UniProtKB-ARBA"/>
</dbReference>
<evidence type="ECO:0000313" key="6">
    <source>
        <dbReference type="Proteomes" id="UP001445076"/>
    </source>
</evidence>
<dbReference type="SUPFAM" id="SSF54236">
    <property type="entry name" value="Ubiquitin-like"/>
    <property type="match status" value="1"/>
</dbReference>
<dbReference type="PROSITE" id="PS50020">
    <property type="entry name" value="WW_DOMAIN_2"/>
    <property type="match status" value="1"/>
</dbReference>
<dbReference type="EMBL" id="JARKIK010000038">
    <property type="protein sequence ID" value="KAK8738765.1"/>
    <property type="molecule type" value="Genomic_DNA"/>
</dbReference>
<dbReference type="Gene3D" id="2.30.42.10">
    <property type="match status" value="1"/>
</dbReference>
<dbReference type="PANTHER" id="PTHR46221">
    <property type="entry name" value="FERM AND PDZ DOMAIN-CONTAINING PROTEIN FAMILY MEMBER"/>
    <property type="match status" value="1"/>
</dbReference>
<dbReference type="PROSITE" id="PS01159">
    <property type="entry name" value="WW_DOMAIN_1"/>
    <property type="match status" value="1"/>
</dbReference>
<dbReference type="CDD" id="cd00201">
    <property type="entry name" value="WW"/>
    <property type="match status" value="1"/>
</dbReference>
<name>A0AAW0X2M4_CHEQU</name>
<dbReference type="InterPro" id="IPR001478">
    <property type="entry name" value="PDZ"/>
</dbReference>
<dbReference type="SMART" id="SM00456">
    <property type="entry name" value="WW"/>
    <property type="match status" value="1"/>
</dbReference>
<feature type="compositionally biased region" description="Polar residues" evidence="1">
    <location>
        <begin position="26"/>
        <end position="42"/>
    </location>
</feature>
<dbReference type="SMART" id="SM00228">
    <property type="entry name" value="PDZ"/>
    <property type="match status" value="1"/>
</dbReference>
<dbReference type="CDD" id="cd17088">
    <property type="entry name" value="FERM_F1_FRMPD1_like"/>
    <property type="match status" value="1"/>
</dbReference>
<reference evidence="5 6" key="1">
    <citation type="journal article" date="2024" name="BMC Genomics">
        <title>Genome assembly of redclaw crayfish (Cherax quadricarinatus) provides insights into its immune adaptation and hypoxia tolerance.</title>
        <authorList>
            <person name="Liu Z."/>
            <person name="Zheng J."/>
            <person name="Li H."/>
            <person name="Fang K."/>
            <person name="Wang S."/>
            <person name="He J."/>
            <person name="Zhou D."/>
            <person name="Weng S."/>
            <person name="Chi M."/>
            <person name="Gu Z."/>
            <person name="He J."/>
            <person name="Li F."/>
            <person name="Wang M."/>
        </authorList>
    </citation>
    <scope>NUCLEOTIDE SEQUENCE [LARGE SCALE GENOMIC DNA]</scope>
    <source>
        <strain evidence="5">ZL_2023a</strain>
    </source>
</reference>
<feature type="region of interest" description="Disordered" evidence="1">
    <location>
        <begin position="1"/>
        <end position="48"/>
    </location>
</feature>
<evidence type="ECO:0008006" key="7">
    <source>
        <dbReference type="Google" id="ProtNLM"/>
    </source>
</evidence>
<dbReference type="SMART" id="SM00314">
    <property type="entry name" value="RA"/>
    <property type="match status" value="1"/>
</dbReference>
<dbReference type="PROSITE" id="PS50106">
    <property type="entry name" value="PDZ"/>
    <property type="match status" value="1"/>
</dbReference>
<evidence type="ECO:0000313" key="5">
    <source>
        <dbReference type="EMBL" id="KAK8738765.1"/>
    </source>
</evidence>
<dbReference type="InterPro" id="IPR001202">
    <property type="entry name" value="WW_dom"/>
</dbReference>
<proteinExistence type="predicted"/>
<dbReference type="SMART" id="SM00295">
    <property type="entry name" value="B41"/>
    <property type="match status" value="1"/>
</dbReference>
<gene>
    <name evidence="5" type="ORF">OTU49_003663</name>
</gene>